<evidence type="ECO:0000313" key="4">
    <source>
        <dbReference type="Proteomes" id="UP000541444"/>
    </source>
</evidence>
<feature type="transmembrane region" description="Helical" evidence="2">
    <location>
        <begin position="100"/>
        <end position="121"/>
    </location>
</feature>
<feature type="transmembrane region" description="Helical" evidence="2">
    <location>
        <begin position="200"/>
        <end position="220"/>
    </location>
</feature>
<feature type="transmembrane region" description="Helical" evidence="2">
    <location>
        <begin position="240"/>
        <end position="261"/>
    </location>
</feature>
<sequence>MPLTRLVADALGVVTICLVSLLVLAGLLCILYSACFRYRIERRGFIQLRYFNKPWIIRITLISFAIWWGFGEIIRLSFLRRGQRVLHALSPKWQETFCKAYILSNLGFAEPCLFLTIVFLLRASMQMKDLGGLSQKWNGRTAGYILFYCLPLFVLQIIVILAGPKFNNIMNSYSWKMPHYFTSSAFKIENDVDNIALCTYPLLSTILLGIFAILLIVYLLWLGRRMAYSVINKGLQRRVLFLISSVSGCFPLRVIFLGLSVLSHPEHVLFEAFVFTAFLVLLACTGLSICLLVYYPVADSLALRAPRDLEIGRGSSLEDSVALIGNEGLVHASSTTSLGRTSDDTSTKRGSISFRTMLKDDDAPAEEPNEFSPSNTHLHQLRSPSSSPGGSPALFTRLMLPLPS</sequence>
<feature type="region of interest" description="Disordered" evidence="1">
    <location>
        <begin position="334"/>
        <end position="353"/>
    </location>
</feature>
<feature type="transmembrane region" description="Helical" evidence="2">
    <location>
        <begin position="142"/>
        <end position="163"/>
    </location>
</feature>
<protein>
    <submittedName>
        <fullName evidence="3">Uncharacterized protein</fullName>
    </submittedName>
</protein>
<dbReference type="InterPro" id="IPR016971">
    <property type="entry name" value="UCP031277"/>
</dbReference>
<comment type="caution">
    <text evidence="3">The sequence shown here is derived from an EMBL/GenBank/DDBJ whole genome shotgun (WGS) entry which is preliminary data.</text>
</comment>
<organism evidence="3 4">
    <name type="scientific">Kingdonia uniflora</name>
    <dbReference type="NCBI Taxonomy" id="39325"/>
    <lineage>
        <taxon>Eukaryota</taxon>
        <taxon>Viridiplantae</taxon>
        <taxon>Streptophyta</taxon>
        <taxon>Embryophyta</taxon>
        <taxon>Tracheophyta</taxon>
        <taxon>Spermatophyta</taxon>
        <taxon>Magnoliopsida</taxon>
        <taxon>Ranunculales</taxon>
        <taxon>Circaeasteraceae</taxon>
        <taxon>Kingdonia</taxon>
    </lineage>
</organism>
<feature type="transmembrane region" description="Helical" evidence="2">
    <location>
        <begin position="55"/>
        <end position="80"/>
    </location>
</feature>
<dbReference type="EMBL" id="JACGCM010001188">
    <property type="protein sequence ID" value="KAF6159685.1"/>
    <property type="molecule type" value="Genomic_DNA"/>
</dbReference>
<feature type="transmembrane region" description="Helical" evidence="2">
    <location>
        <begin position="12"/>
        <end position="34"/>
    </location>
</feature>
<reference evidence="3 4" key="1">
    <citation type="journal article" date="2020" name="IScience">
        <title>Genome Sequencing of the Endangered Kingdonia uniflora (Circaeasteraceae, Ranunculales) Reveals Potential Mechanisms of Evolutionary Specialization.</title>
        <authorList>
            <person name="Sun Y."/>
            <person name="Deng T."/>
            <person name="Zhang A."/>
            <person name="Moore M.J."/>
            <person name="Landis J.B."/>
            <person name="Lin N."/>
            <person name="Zhang H."/>
            <person name="Zhang X."/>
            <person name="Huang J."/>
            <person name="Zhang X."/>
            <person name="Sun H."/>
            <person name="Wang H."/>
        </authorList>
    </citation>
    <scope>NUCLEOTIDE SEQUENCE [LARGE SCALE GENOMIC DNA]</scope>
    <source>
        <strain evidence="3">TB1705</strain>
        <tissue evidence="3">Leaf</tissue>
    </source>
</reference>
<accession>A0A7J7MXP1</accession>
<feature type="transmembrane region" description="Helical" evidence="2">
    <location>
        <begin position="273"/>
        <end position="297"/>
    </location>
</feature>
<evidence type="ECO:0000313" key="3">
    <source>
        <dbReference type="EMBL" id="KAF6159685.1"/>
    </source>
</evidence>
<dbReference type="OrthoDB" id="1869454at2759"/>
<dbReference type="PIRSF" id="PIRSF031277">
    <property type="entry name" value="UCP031277"/>
    <property type="match status" value="1"/>
</dbReference>
<evidence type="ECO:0000256" key="2">
    <source>
        <dbReference type="SAM" id="Phobius"/>
    </source>
</evidence>
<evidence type="ECO:0000256" key="1">
    <source>
        <dbReference type="SAM" id="MobiDB-lite"/>
    </source>
</evidence>
<keyword evidence="2" id="KW-0812">Transmembrane</keyword>
<dbReference type="PANTHER" id="PTHR34116">
    <property type="entry name" value="PLASMINOGEN ACTIVATOR INHIBITOR"/>
    <property type="match status" value="1"/>
</dbReference>
<name>A0A7J7MXP1_9MAGN</name>
<gene>
    <name evidence="3" type="ORF">GIB67_029943</name>
</gene>
<dbReference type="AlphaFoldDB" id="A0A7J7MXP1"/>
<proteinExistence type="predicted"/>
<feature type="region of interest" description="Disordered" evidence="1">
    <location>
        <begin position="362"/>
        <end position="394"/>
    </location>
</feature>
<feature type="compositionally biased region" description="Low complexity" evidence="1">
    <location>
        <begin position="383"/>
        <end position="392"/>
    </location>
</feature>
<keyword evidence="2" id="KW-0472">Membrane</keyword>
<keyword evidence="2" id="KW-1133">Transmembrane helix</keyword>
<keyword evidence="4" id="KW-1185">Reference proteome</keyword>
<dbReference type="PANTHER" id="PTHR34116:SF2">
    <property type="entry name" value="THH1_TOM1_TOM3 DOMAIN-CONTAINING PROTEIN"/>
    <property type="match status" value="1"/>
</dbReference>
<dbReference type="Proteomes" id="UP000541444">
    <property type="component" value="Unassembled WGS sequence"/>
</dbReference>